<dbReference type="SUPFAM" id="SSF50249">
    <property type="entry name" value="Nucleic acid-binding proteins"/>
    <property type="match status" value="1"/>
</dbReference>
<dbReference type="Pfam" id="PF00436">
    <property type="entry name" value="SSB"/>
    <property type="match status" value="1"/>
</dbReference>
<evidence type="ECO:0000313" key="5">
    <source>
        <dbReference type="Proteomes" id="UP001321305"/>
    </source>
</evidence>
<comment type="subunit">
    <text evidence="2">Homotetramer.</text>
</comment>
<protein>
    <recommendedName>
        <fullName evidence="2 3">Single-stranded DNA-binding protein</fullName>
        <shortName evidence="2">SSB</shortName>
    </recommendedName>
</protein>
<dbReference type="HAMAP" id="MF_00984">
    <property type="entry name" value="SSB"/>
    <property type="match status" value="1"/>
</dbReference>
<dbReference type="InterPro" id="IPR011344">
    <property type="entry name" value="ssDNA-bd"/>
</dbReference>
<accession>A0ABZ2EI09</accession>
<name>A0ABZ2EI09_9BACT</name>
<dbReference type="Gene3D" id="2.40.50.140">
    <property type="entry name" value="Nucleic acid-binding proteins"/>
    <property type="match status" value="1"/>
</dbReference>
<dbReference type="PANTHER" id="PTHR10302">
    <property type="entry name" value="SINGLE-STRANDED DNA-BINDING PROTEIN"/>
    <property type="match status" value="1"/>
</dbReference>
<dbReference type="EMBL" id="CP144143">
    <property type="protein sequence ID" value="WWC83036.1"/>
    <property type="molecule type" value="Genomic_DNA"/>
</dbReference>
<evidence type="ECO:0000313" key="4">
    <source>
        <dbReference type="EMBL" id="WWC83036.1"/>
    </source>
</evidence>
<dbReference type="InterPro" id="IPR000424">
    <property type="entry name" value="Primosome_PriB/ssb"/>
</dbReference>
<evidence type="ECO:0000256" key="3">
    <source>
        <dbReference type="RuleBase" id="RU000524"/>
    </source>
</evidence>
<dbReference type="InterPro" id="IPR012340">
    <property type="entry name" value="NA-bd_OB-fold"/>
</dbReference>
<dbReference type="GO" id="GO:0003677">
    <property type="term" value="F:DNA binding"/>
    <property type="evidence" value="ECO:0007669"/>
    <property type="project" value="UniProtKB-KW"/>
</dbReference>
<dbReference type="PROSITE" id="PS50935">
    <property type="entry name" value="SSB"/>
    <property type="match status" value="1"/>
</dbReference>
<evidence type="ECO:0000256" key="2">
    <source>
        <dbReference type="HAMAP-Rule" id="MF_00984"/>
    </source>
</evidence>
<keyword evidence="1 2" id="KW-0238">DNA-binding</keyword>
<organism evidence="4 5">
    <name type="scientific">Mycovorax composti</name>
    <dbReference type="NCBI Taxonomy" id="2962693"/>
    <lineage>
        <taxon>Bacteria</taxon>
        <taxon>Pseudomonadati</taxon>
        <taxon>Bacteroidota</taxon>
        <taxon>Chitinophagia</taxon>
        <taxon>Chitinophagales</taxon>
        <taxon>Chitinophagaceae</taxon>
        <taxon>Mycovorax</taxon>
    </lineage>
</organism>
<dbReference type="CDD" id="cd04496">
    <property type="entry name" value="SSB_OBF"/>
    <property type="match status" value="1"/>
</dbReference>
<gene>
    <name evidence="4" type="ORF">PIECOFPK_00747</name>
</gene>
<dbReference type="PANTHER" id="PTHR10302:SF0">
    <property type="entry name" value="SINGLE-STRANDED DNA-BINDING PROTEIN, MITOCHONDRIAL"/>
    <property type="match status" value="1"/>
</dbReference>
<sequence>MQLCVAASQKQAEINKFFHPLTTVSTKLTTMYALKNKVQLIGNLGNAPEIKTTINGKKMARFSIATNETYKNLSGERVTETTWHHLVAWGRLADIAEKYLEKGREVAVEGKLVNRQYESKNGEKRYITEIQVHELLLLSGK</sequence>
<keyword evidence="5" id="KW-1185">Reference proteome</keyword>
<reference evidence="5" key="1">
    <citation type="submission" date="2024-01" db="EMBL/GenBank/DDBJ databases">
        <title>Mycovorax composti gen. nov. sp. nov., a member of the family Chitinophagaceae isolated from button mushroom compost.</title>
        <authorList>
            <person name="Thai M."/>
            <person name="Bell T.L."/>
            <person name="Kertesz M.A."/>
        </authorList>
    </citation>
    <scope>NUCLEOTIDE SEQUENCE [LARGE SCALE GENOMIC DNA]</scope>
    <source>
        <strain evidence="5">C216</strain>
    </source>
</reference>
<dbReference type="NCBIfam" id="TIGR00621">
    <property type="entry name" value="ssb"/>
    <property type="match status" value="1"/>
</dbReference>
<dbReference type="Proteomes" id="UP001321305">
    <property type="component" value="Chromosome"/>
</dbReference>
<evidence type="ECO:0000256" key="1">
    <source>
        <dbReference type="ARBA" id="ARBA00023125"/>
    </source>
</evidence>
<proteinExistence type="inferred from homology"/>
<comment type="caution">
    <text evidence="2">Lacks conserved residue(s) required for the propagation of feature annotation.</text>
</comment>